<dbReference type="InterPro" id="IPR005158">
    <property type="entry name" value="BTAD"/>
</dbReference>
<keyword evidence="2" id="KW-0804">Transcription</keyword>
<comment type="caution">
    <text evidence="5">The sequence shown here is derived from an EMBL/GenBank/DDBJ whole genome shotgun (WGS) entry which is preliminary data.</text>
</comment>
<dbReference type="EMBL" id="JAFVMH010000007">
    <property type="protein sequence ID" value="MBO1326148.1"/>
    <property type="molecule type" value="Genomic_DNA"/>
</dbReference>
<evidence type="ECO:0000256" key="3">
    <source>
        <dbReference type="SAM" id="MobiDB-lite"/>
    </source>
</evidence>
<feature type="region of interest" description="Disordered" evidence="3">
    <location>
        <begin position="343"/>
        <end position="382"/>
    </location>
</feature>
<evidence type="ECO:0000256" key="1">
    <source>
        <dbReference type="ARBA" id="ARBA00023015"/>
    </source>
</evidence>
<feature type="compositionally biased region" description="Polar residues" evidence="3">
    <location>
        <begin position="12"/>
        <end position="24"/>
    </location>
</feature>
<dbReference type="Proteomes" id="UP000664073">
    <property type="component" value="Unassembled WGS sequence"/>
</dbReference>
<organism evidence="5 6">
    <name type="scientific">Acetobacter garciniae</name>
    <dbReference type="NCBI Taxonomy" id="2817435"/>
    <lineage>
        <taxon>Bacteria</taxon>
        <taxon>Pseudomonadati</taxon>
        <taxon>Pseudomonadota</taxon>
        <taxon>Alphaproteobacteria</taxon>
        <taxon>Acetobacterales</taxon>
        <taxon>Acetobacteraceae</taxon>
        <taxon>Acetobacter</taxon>
    </lineage>
</organism>
<dbReference type="Gene3D" id="1.10.10.10">
    <property type="entry name" value="Winged helix-like DNA-binding domain superfamily/Winged helix DNA-binding domain"/>
    <property type="match status" value="1"/>
</dbReference>
<feature type="region of interest" description="Disordered" evidence="3">
    <location>
        <begin position="398"/>
        <end position="418"/>
    </location>
</feature>
<dbReference type="RefSeq" id="WP_207846819.1">
    <property type="nucleotide sequence ID" value="NZ_JAFVMH010000007.1"/>
</dbReference>
<feature type="compositionally biased region" description="Basic and acidic residues" evidence="3">
    <location>
        <begin position="892"/>
        <end position="908"/>
    </location>
</feature>
<protein>
    <recommendedName>
        <fullName evidence="4">Bacterial transcriptional activator domain-containing protein</fullName>
    </recommendedName>
</protein>
<accession>A0A939HQD1</accession>
<feature type="domain" description="Bacterial transcriptional activator" evidence="4">
    <location>
        <begin position="113"/>
        <end position="260"/>
    </location>
</feature>
<dbReference type="GO" id="GO:0006355">
    <property type="term" value="P:regulation of DNA-templated transcription"/>
    <property type="evidence" value="ECO:0007669"/>
    <property type="project" value="InterPro"/>
</dbReference>
<dbReference type="InterPro" id="IPR016032">
    <property type="entry name" value="Sig_transdc_resp-reg_C-effctor"/>
</dbReference>
<dbReference type="InterPro" id="IPR036388">
    <property type="entry name" value="WH-like_DNA-bd_sf"/>
</dbReference>
<dbReference type="GO" id="GO:0003677">
    <property type="term" value="F:DNA binding"/>
    <property type="evidence" value="ECO:0007669"/>
    <property type="project" value="InterPro"/>
</dbReference>
<dbReference type="SUPFAM" id="SSF46894">
    <property type="entry name" value="C-terminal effector domain of the bipartite response regulators"/>
    <property type="match status" value="1"/>
</dbReference>
<feature type="region of interest" description="Disordered" evidence="3">
    <location>
        <begin position="879"/>
        <end position="908"/>
    </location>
</feature>
<dbReference type="SUPFAM" id="SSF48452">
    <property type="entry name" value="TPR-like"/>
    <property type="match status" value="1"/>
</dbReference>
<gene>
    <name evidence="5" type="ORF">J2D77_13410</name>
</gene>
<evidence type="ECO:0000256" key="2">
    <source>
        <dbReference type="ARBA" id="ARBA00023163"/>
    </source>
</evidence>
<keyword evidence="6" id="KW-1185">Reference proteome</keyword>
<dbReference type="Pfam" id="PF03704">
    <property type="entry name" value="BTAD"/>
    <property type="match status" value="1"/>
</dbReference>
<sequence length="908" mass="96349">MHIASHSPPPSGQASTSQTGIGQANTGQTGVLHITLLGHMAVTSAAGVSLLPTGAKTRALLAILALSDRRAVARTRLAELLWCRRGPEQARASLRQEIHRLLGALAPLGPRVLDVQRHTVALRRASVTVDAERVLASTPATVLSLPDAPPPLLEDLGTLDGAFRTWLDGERARLDGHVRHQLEALLAHAPDPATVKEAARRILLLSPLHEAAWQARIKAEIRNGEEGNALSSAKACLEMFRTALGGLPGQETMRLIAELRAAHDRNACAPHTMRGPQPSRLRAVVFLSCPVTTSLAPTAGRAAGQAARQATGVFPPASPAPARGTAMGADTLRSTAGCCGPHPCGTPKDDTRASGATGPCSPAPDSDPYRNRPGGMQGTDHARRSDNTFAAADGVHPVAGAGRAEGPQGAADQPGDVDQAAGVAASALADTYANMSAGASGGRGTGVLAHVRAGIPADPSPASGLPLAEQFRDELTLNLAVHDVFDLSILPERLAGVPAPAPPCQRQADFLIGITLTGGDRHEIRCTLQAFDARRNDTVIWGQRATIRAQDVSDLSHRLASTLVSTLILAAARHVAGKPDSALSPMEKGLRAFILTLRADAMPEGTPQGAPNGAPERLPEHLPEHLPRHLPDHAPDSRPGHLPDRRARHPHGTIEKLIRTAQASSPEDPFLYFVHARYLLARLHDDWRRPAAQTAQSLVHVLRRALAVTPTSLPCRYLLAAGLFHAGQLGEAQALLALMHDASRIDSRWGMLVMLDALSALCAGDAITAARLYGEFFSLTTPLPGGLLPSQNFILSCFLAGRHADTLRHAQGMLAVNPGRMAVLVPAMAAANSLGYQDLVRDYQGKIRARHPDLCPRAIEQHYSYVPRSLRHQLLAAIGPEHGHGPPARPKAGREHHADAWRDRPERI</sequence>
<dbReference type="InterPro" id="IPR051677">
    <property type="entry name" value="AfsR-DnrI-RedD_regulator"/>
</dbReference>
<feature type="region of interest" description="Disordered" evidence="3">
    <location>
        <begin position="1"/>
        <end position="24"/>
    </location>
</feature>
<dbReference type="PANTHER" id="PTHR35807:SF1">
    <property type="entry name" value="TRANSCRIPTIONAL REGULATOR REDD"/>
    <property type="match status" value="1"/>
</dbReference>
<evidence type="ECO:0000259" key="4">
    <source>
        <dbReference type="SMART" id="SM01043"/>
    </source>
</evidence>
<evidence type="ECO:0000313" key="6">
    <source>
        <dbReference type="Proteomes" id="UP000664073"/>
    </source>
</evidence>
<keyword evidence="1" id="KW-0805">Transcription regulation</keyword>
<dbReference type="InterPro" id="IPR011990">
    <property type="entry name" value="TPR-like_helical_dom_sf"/>
</dbReference>
<reference evidence="5" key="1">
    <citation type="submission" date="2021-03" db="EMBL/GenBank/DDBJ databases">
        <title>The complete genome sequence of Acetobacter sp. TBRC 12339.</title>
        <authorList>
            <person name="Charoenyingcharoen P."/>
            <person name="Yukphan P."/>
        </authorList>
    </citation>
    <scope>NUCLEOTIDE SEQUENCE</scope>
    <source>
        <strain evidence="5">TBRC 12339</strain>
    </source>
</reference>
<feature type="compositionally biased region" description="Basic and acidic residues" evidence="3">
    <location>
        <begin position="617"/>
        <end position="645"/>
    </location>
</feature>
<evidence type="ECO:0000313" key="5">
    <source>
        <dbReference type="EMBL" id="MBO1326148.1"/>
    </source>
</evidence>
<dbReference type="SMART" id="SM01043">
    <property type="entry name" value="BTAD"/>
    <property type="match status" value="1"/>
</dbReference>
<name>A0A939HQD1_9PROT</name>
<dbReference type="AlphaFoldDB" id="A0A939HQD1"/>
<feature type="region of interest" description="Disordered" evidence="3">
    <location>
        <begin position="602"/>
        <end position="648"/>
    </location>
</feature>
<dbReference type="PANTHER" id="PTHR35807">
    <property type="entry name" value="TRANSCRIPTIONAL REGULATOR REDD-RELATED"/>
    <property type="match status" value="1"/>
</dbReference>
<proteinExistence type="predicted"/>